<dbReference type="InterPro" id="IPR005624">
    <property type="entry name" value="PduO/GlcC-like"/>
</dbReference>
<dbReference type="GeneID" id="88362923"/>
<sequence>MTISLDQANAVIAAARAVAVERDERVVLVVVDTARNPVALARTDGAAPTGLEVAQRRACTAVAMGFDTIHTAYSEAGRPRTGDEPLSTDGHGLVRTGGGVVIRAGGAVIGALGVCGATSSIIDHQIGTAGVAALG</sequence>
<dbReference type="EMBL" id="CP023778">
    <property type="protein sequence ID" value="ATL71008.1"/>
    <property type="molecule type" value="Genomic_DNA"/>
</dbReference>
<protein>
    <recommendedName>
        <fullName evidence="3">Heme-binding protein</fullName>
    </recommendedName>
</protein>
<accession>A0A291RUT8</accession>
<dbReference type="Pfam" id="PF03928">
    <property type="entry name" value="HbpS-like"/>
    <property type="match status" value="1"/>
</dbReference>
<gene>
    <name evidence="1" type="ORF">CRH09_37370</name>
</gene>
<dbReference type="InterPro" id="IPR052517">
    <property type="entry name" value="GlcG_carb_metab_protein"/>
</dbReference>
<dbReference type="Proteomes" id="UP000221961">
    <property type="component" value="Chromosome"/>
</dbReference>
<proteinExistence type="predicted"/>
<dbReference type="PANTHER" id="PTHR34309">
    <property type="entry name" value="SLR1406 PROTEIN"/>
    <property type="match status" value="1"/>
</dbReference>
<evidence type="ECO:0000313" key="2">
    <source>
        <dbReference type="Proteomes" id="UP000221961"/>
    </source>
</evidence>
<name>A0A291RUT8_9NOCA</name>
<dbReference type="InterPro" id="IPR038084">
    <property type="entry name" value="PduO/GlcC-like_sf"/>
</dbReference>
<dbReference type="RefSeq" id="WP_098697921.1">
    <property type="nucleotide sequence ID" value="NZ_CP023778.1"/>
</dbReference>
<dbReference type="SUPFAM" id="SSF143744">
    <property type="entry name" value="GlcG-like"/>
    <property type="match status" value="1"/>
</dbReference>
<dbReference type="Gene3D" id="3.30.450.150">
    <property type="entry name" value="Haem-degrading domain"/>
    <property type="match status" value="1"/>
</dbReference>
<organism evidence="1 2">
    <name type="scientific">Nocardia terpenica</name>
    <dbReference type="NCBI Taxonomy" id="455432"/>
    <lineage>
        <taxon>Bacteria</taxon>
        <taxon>Bacillati</taxon>
        <taxon>Actinomycetota</taxon>
        <taxon>Actinomycetes</taxon>
        <taxon>Mycobacteriales</taxon>
        <taxon>Nocardiaceae</taxon>
        <taxon>Nocardia</taxon>
    </lineage>
</organism>
<reference evidence="1 2" key="1">
    <citation type="submission" date="2017-10" db="EMBL/GenBank/DDBJ databases">
        <title>Comparative genomics between pathogenic Norcardia.</title>
        <authorList>
            <person name="Zeng L."/>
        </authorList>
    </citation>
    <scope>NUCLEOTIDE SEQUENCE [LARGE SCALE GENOMIC DNA]</scope>
    <source>
        <strain evidence="1 2">NC_YFY_NT001</strain>
    </source>
</reference>
<dbReference type="KEGG" id="ntp:CRH09_37370"/>
<dbReference type="AlphaFoldDB" id="A0A291RUT8"/>
<evidence type="ECO:0000313" key="1">
    <source>
        <dbReference type="EMBL" id="ATL71008.1"/>
    </source>
</evidence>
<dbReference type="PANTHER" id="PTHR34309:SF10">
    <property type="entry name" value="SLR1406 PROTEIN"/>
    <property type="match status" value="1"/>
</dbReference>
<evidence type="ECO:0008006" key="3">
    <source>
        <dbReference type="Google" id="ProtNLM"/>
    </source>
</evidence>